<name>A0AAD5Q5L7_PYTIN</name>
<organism evidence="2 3">
    <name type="scientific">Pythium insidiosum</name>
    <name type="common">Pythiosis disease agent</name>
    <dbReference type="NCBI Taxonomy" id="114742"/>
    <lineage>
        <taxon>Eukaryota</taxon>
        <taxon>Sar</taxon>
        <taxon>Stramenopiles</taxon>
        <taxon>Oomycota</taxon>
        <taxon>Peronosporomycetes</taxon>
        <taxon>Pythiales</taxon>
        <taxon>Pythiaceae</taxon>
        <taxon>Pythium</taxon>
    </lineage>
</organism>
<accession>A0AAD5Q5L7</accession>
<keyword evidence="1" id="KW-1133">Transmembrane helix</keyword>
<protein>
    <recommendedName>
        <fullName evidence="4">Transmembrane protein</fullName>
    </recommendedName>
</protein>
<keyword evidence="3" id="KW-1185">Reference proteome</keyword>
<feature type="transmembrane region" description="Helical" evidence="1">
    <location>
        <begin position="344"/>
        <end position="365"/>
    </location>
</feature>
<evidence type="ECO:0000313" key="3">
    <source>
        <dbReference type="Proteomes" id="UP001209570"/>
    </source>
</evidence>
<dbReference type="Proteomes" id="UP001209570">
    <property type="component" value="Unassembled WGS sequence"/>
</dbReference>
<dbReference type="EMBL" id="JAKCXM010000218">
    <property type="protein sequence ID" value="KAJ0398391.1"/>
    <property type="molecule type" value="Genomic_DNA"/>
</dbReference>
<evidence type="ECO:0008006" key="4">
    <source>
        <dbReference type="Google" id="ProtNLM"/>
    </source>
</evidence>
<gene>
    <name evidence="2" type="ORF">P43SY_002143</name>
</gene>
<sequence length="530" mass="60208">MSTPPVSGGIRKALQLPSRWFRTLWTCVLLLHAVYGGAHLLSALLYQMLLLQSAHFSPVWENFGINVQRQHQVFTFMALTDWFFALWHGAHAAYMLSSSLRHQRFLFGSYREIRMVLARRASQQAELLARLTRVQRVRLWLRRWFAPFDLDGELFDTAVDVRETLEIVTHLYIVNRLSNNVPLGCVHVVVTVGLVLNCWTTPLIRGVLVSRRSLRRRLVQVLVDAVIAGLFAHGLPFTLFVVYGRRNSEDRWFDPAWVLEIKSLLEHMLTTAWLSAIPSRFAGLLIVVSLETIKSSVEAEVPQQDSKFDRLSTTGHRGRIHPIGTPPQDTEDEQITGNDLGHRLVSAVFFVVGAVALALQGHAYFGVTPIARPPGAVCQLVTQPWLKRIPTCIVLELNCYRMNCTGEIGAFDSAFETIDRARLLGLMISHCPRLEMPPTLLTFQALVLLQVYNTTLRRWDESARVTRRDTPALTMVHLVGVQNLSRIPDGLVTTDSPVLDFEIFGARELSELPPDLHLRWRSRFNYLQIE</sequence>
<feature type="transmembrane region" description="Helical" evidence="1">
    <location>
        <begin position="221"/>
        <end position="244"/>
    </location>
</feature>
<keyword evidence="1" id="KW-0812">Transmembrane</keyword>
<dbReference type="AlphaFoldDB" id="A0AAD5Q5L7"/>
<evidence type="ECO:0000313" key="2">
    <source>
        <dbReference type="EMBL" id="KAJ0398391.1"/>
    </source>
</evidence>
<proteinExistence type="predicted"/>
<comment type="caution">
    <text evidence="2">The sequence shown here is derived from an EMBL/GenBank/DDBJ whole genome shotgun (WGS) entry which is preliminary data.</text>
</comment>
<feature type="transmembrane region" description="Helical" evidence="1">
    <location>
        <begin position="20"/>
        <end position="46"/>
    </location>
</feature>
<reference evidence="2" key="1">
    <citation type="submission" date="2021-12" db="EMBL/GenBank/DDBJ databases">
        <title>Prjna785345.</title>
        <authorList>
            <person name="Rujirawat T."/>
            <person name="Krajaejun T."/>
        </authorList>
    </citation>
    <scope>NUCLEOTIDE SEQUENCE</scope>
    <source>
        <strain evidence="2">Pi057C3</strain>
    </source>
</reference>
<evidence type="ECO:0000256" key="1">
    <source>
        <dbReference type="SAM" id="Phobius"/>
    </source>
</evidence>
<keyword evidence="1" id="KW-0472">Membrane</keyword>